<sequence>MLAPTSNLRNRAAWPQRHLEYTMSSSSPALITAIGFSHLWLAAMILPAAAQSIQPETGGKTDVSQTGNQITIEGGYTSADGRNLFHSFEQFGLSADQIATFLSQPGIDTILGRVMGGQASYIDGLLRVRGSNANLWLMNPAGILFGPNAQLDLTGAFTATTATGIGFSSGWLQAFGSNDYGALGGEPTGFAFALDNPGAIINQADLTVAPRQSIALVGGTVIQTGSLTAAEGDITVMAVPGQHRVQIHHSAMVLSLEIDTLPAGMAAVPQPFTPLSLPQLLTGGTPSPVSEITVLPDDAVRLSGADPVPVSPGTTLISGSLDVSGSEGGRLTALGTRVGLLGAELTANGDGRGGIIHIGGARQGQSTLPSAQATYIDAATTLQANATGGDGGQVIVWADDQTTFLGEISATGNPISGRGGFVEVSGKIALTFAGTVDLQAAPGALGTLLLDPRDITIAATASNPDPAVNTALPQILASDSFSPNDITINADALAAITAEVLLAATRDITLVDGLSLTFATTGNPASPGGDIRLQAGRHFTMDTNQFIRAPGRAVTIEAAGAVTLGDIRTYGPSDGDLDGSISIIGTTIQAGDLNALRQTPPDIDGLGDGNLSRVYLESTVGDIVVDTVLAGSGGIGINAARRFQAQDTFTMVAGFAGTNFTANTTSLAAVSPAGDVTIQRGVPIDPNNTQAGIAIAVELLNPLSTEEFIVGPNTGPGIVLPSQSSGTAGGILRVRPDRTIVTSFQNQAFLFDPTLDITATDNLSEQGPETASETASETATRGDGDRQPPEDVCITIDNQDQEPPDEIPCPNAGPDPESTPAE</sequence>
<name>A0A1Z3HHG8_9CYAN</name>
<evidence type="ECO:0000313" key="4">
    <source>
        <dbReference type="Proteomes" id="UP000191901"/>
    </source>
</evidence>
<dbReference type="Proteomes" id="UP000191901">
    <property type="component" value="Chromosome"/>
</dbReference>
<dbReference type="Pfam" id="PF05860">
    <property type="entry name" value="TPS"/>
    <property type="match status" value="1"/>
</dbReference>
<dbReference type="SUPFAM" id="SSF51126">
    <property type="entry name" value="Pectin lyase-like"/>
    <property type="match status" value="1"/>
</dbReference>
<proteinExistence type="predicted"/>
<dbReference type="OrthoDB" id="446317at2"/>
<dbReference type="SMART" id="SM00912">
    <property type="entry name" value="Haemagg_act"/>
    <property type="match status" value="1"/>
</dbReference>
<evidence type="ECO:0000313" key="3">
    <source>
        <dbReference type="EMBL" id="ASC69708.1"/>
    </source>
</evidence>
<dbReference type="EMBL" id="CP021983">
    <property type="protein sequence ID" value="ASC69708.1"/>
    <property type="molecule type" value="Genomic_DNA"/>
</dbReference>
<evidence type="ECO:0000259" key="2">
    <source>
        <dbReference type="SMART" id="SM00912"/>
    </source>
</evidence>
<gene>
    <name evidence="3" type="ORF">XM38_006370</name>
</gene>
<dbReference type="KEGG" id="hhg:XM38_006370"/>
<feature type="region of interest" description="Disordered" evidence="1">
    <location>
        <begin position="760"/>
        <end position="822"/>
    </location>
</feature>
<dbReference type="NCBIfam" id="TIGR01901">
    <property type="entry name" value="adhes_NPXG"/>
    <property type="match status" value="1"/>
</dbReference>
<accession>A0A1Z3HHG8</accession>
<feature type="compositionally biased region" description="Basic and acidic residues" evidence="1">
    <location>
        <begin position="780"/>
        <end position="789"/>
    </location>
</feature>
<organism evidence="3 4">
    <name type="scientific">Halomicronema hongdechloris C2206</name>
    <dbReference type="NCBI Taxonomy" id="1641165"/>
    <lineage>
        <taxon>Bacteria</taxon>
        <taxon>Bacillati</taxon>
        <taxon>Cyanobacteriota</taxon>
        <taxon>Cyanophyceae</taxon>
        <taxon>Nodosilineales</taxon>
        <taxon>Nodosilineaceae</taxon>
        <taxon>Halomicronema</taxon>
    </lineage>
</organism>
<feature type="domain" description="Filamentous haemagglutinin FhaB/tRNA nuclease CdiA-like TPS" evidence="2">
    <location>
        <begin position="56"/>
        <end position="168"/>
    </location>
</feature>
<reference evidence="3 4" key="1">
    <citation type="journal article" date="2016" name="Biochim. Biophys. Acta">
        <title>Characterization of red-shifted phycobilisomes isolated from the chlorophyll f-containing cyanobacterium Halomicronema hongdechloris.</title>
        <authorList>
            <person name="Li Y."/>
            <person name="Lin Y."/>
            <person name="Garvey C.J."/>
            <person name="Birch D."/>
            <person name="Corkery R.W."/>
            <person name="Loughlin P.C."/>
            <person name="Scheer H."/>
            <person name="Willows R.D."/>
            <person name="Chen M."/>
        </authorList>
    </citation>
    <scope>NUCLEOTIDE SEQUENCE [LARGE SCALE GENOMIC DNA]</scope>
    <source>
        <strain evidence="3 4">C2206</strain>
    </source>
</reference>
<dbReference type="Gene3D" id="2.160.20.10">
    <property type="entry name" value="Single-stranded right-handed beta-helix, Pectin lyase-like"/>
    <property type="match status" value="1"/>
</dbReference>
<dbReference type="InterPro" id="IPR011050">
    <property type="entry name" value="Pectin_lyase_fold/virulence"/>
</dbReference>
<feature type="compositionally biased region" description="Low complexity" evidence="1">
    <location>
        <begin position="769"/>
        <end position="779"/>
    </location>
</feature>
<evidence type="ECO:0000256" key="1">
    <source>
        <dbReference type="SAM" id="MobiDB-lite"/>
    </source>
</evidence>
<keyword evidence="4" id="KW-1185">Reference proteome</keyword>
<dbReference type="AlphaFoldDB" id="A0A1Z3HHG8"/>
<protein>
    <recommendedName>
        <fullName evidence="2">Filamentous haemagglutinin FhaB/tRNA nuclease CdiA-like TPS domain-containing protein</fullName>
    </recommendedName>
</protein>
<dbReference type="InterPro" id="IPR012334">
    <property type="entry name" value="Pectin_lyas_fold"/>
</dbReference>
<dbReference type="InterPro" id="IPR008638">
    <property type="entry name" value="FhaB/CdiA-like_TPS"/>
</dbReference>